<dbReference type="PANTHER" id="PTHR43098">
    <property type="entry name" value="L-ORNITHINE N(5)-MONOOXYGENASE-RELATED"/>
    <property type="match status" value="1"/>
</dbReference>
<gene>
    <name evidence="9" type="ORF">GCM10017577_16570</name>
</gene>
<protein>
    <submittedName>
        <fullName evidence="9">Cyclohexanone monooxygenase</fullName>
    </submittedName>
</protein>
<keyword evidence="3" id="KW-0285">Flavoprotein</keyword>
<evidence type="ECO:0000313" key="10">
    <source>
        <dbReference type="Proteomes" id="UP001143463"/>
    </source>
</evidence>
<sequence length="537" mass="58895">MSTSGTARDAVVIGAGFAGMYALKRLRDDLALDVVVVEAGDDVGGTWYWNRYPGARCDAESIYYSYTFDPELDQEWTWSERYSAQPEILAYAQHVAARYDLRKDIRFGTTVTAATWDPASTTWTVHTSDGDVLACRYLVSAAGCLSAANLPDIAGLADFRGDVLHTGQWPHEPVDLIGRRVAVIGTGSSGIQVIPEIAKVAAHLTVLQRTPNFTVPARNRLHEPSDVADYKSRYPQIRSESWASPGGVAVAPPPGKAYDLTPEQREESMRERWAAGGSNFMWVFEDTMTDLEANAVAAEFVRDRIRETVRDPEVAERLCPTSHPIGSKRICTDTDYYETFNRENVTLVDVRTTPIRRITQDGVLVGDTEVPADVIVFATGYDAMTGPLSRIDVRGVDGLSLRDKWSSGARAYLGIAVAGFPNLFTLTGPGSPSVLANVIASIEQHVDWLVDYLRTLDEGGIAATEADQAAEEEWAKRVDALAHETVYPQADSWYLGANIEGKPRQFLPYCAGIPSFREICDSVAADGYRGFVHSPAR</sequence>
<feature type="domain" description="FAD/NAD(P)-binding" evidence="8">
    <location>
        <begin position="9"/>
        <end position="214"/>
    </location>
</feature>
<keyword evidence="7 9" id="KW-0503">Monooxygenase</keyword>
<dbReference type="PANTHER" id="PTHR43098:SF3">
    <property type="entry name" value="L-ORNITHINE N(5)-MONOOXYGENASE-RELATED"/>
    <property type="match status" value="1"/>
</dbReference>
<dbReference type="AlphaFoldDB" id="A0A9W6KYN0"/>
<name>A0A9W6KYN0_9PSEU</name>
<evidence type="ECO:0000256" key="6">
    <source>
        <dbReference type="ARBA" id="ARBA00023002"/>
    </source>
</evidence>
<organism evidence="9 10">
    <name type="scientific">Pseudonocardia halophobica</name>
    <dbReference type="NCBI Taxonomy" id="29401"/>
    <lineage>
        <taxon>Bacteria</taxon>
        <taxon>Bacillati</taxon>
        <taxon>Actinomycetota</taxon>
        <taxon>Actinomycetes</taxon>
        <taxon>Pseudonocardiales</taxon>
        <taxon>Pseudonocardiaceae</taxon>
        <taxon>Pseudonocardia</taxon>
    </lineage>
</organism>
<evidence type="ECO:0000313" key="9">
    <source>
        <dbReference type="EMBL" id="GLL10517.1"/>
    </source>
</evidence>
<dbReference type="RefSeq" id="WP_037040933.1">
    <property type="nucleotide sequence ID" value="NZ_BAAAUZ010000002.1"/>
</dbReference>
<dbReference type="Proteomes" id="UP001143463">
    <property type="component" value="Unassembled WGS sequence"/>
</dbReference>
<evidence type="ECO:0000259" key="8">
    <source>
        <dbReference type="Pfam" id="PF07992"/>
    </source>
</evidence>
<proteinExistence type="inferred from homology"/>
<accession>A0A9W6KYN0</accession>
<evidence type="ECO:0000256" key="5">
    <source>
        <dbReference type="ARBA" id="ARBA00022857"/>
    </source>
</evidence>
<reference evidence="9" key="1">
    <citation type="journal article" date="2014" name="Int. J. Syst. Evol. Microbiol.">
        <title>Complete genome sequence of Corynebacterium casei LMG S-19264T (=DSM 44701T), isolated from a smear-ripened cheese.</title>
        <authorList>
            <consortium name="US DOE Joint Genome Institute (JGI-PGF)"/>
            <person name="Walter F."/>
            <person name="Albersmeier A."/>
            <person name="Kalinowski J."/>
            <person name="Ruckert C."/>
        </authorList>
    </citation>
    <scope>NUCLEOTIDE SEQUENCE</scope>
    <source>
        <strain evidence="9">VKM Ac-1069</strain>
    </source>
</reference>
<dbReference type="Gene3D" id="3.50.50.60">
    <property type="entry name" value="FAD/NAD(P)-binding domain"/>
    <property type="match status" value="2"/>
</dbReference>
<evidence type="ECO:0000256" key="2">
    <source>
        <dbReference type="ARBA" id="ARBA00010139"/>
    </source>
</evidence>
<keyword evidence="6" id="KW-0560">Oxidoreductase</keyword>
<comment type="caution">
    <text evidence="9">The sequence shown here is derived from an EMBL/GenBank/DDBJ whole genome shotgun (WGS) entry which is preliminary data.</text>
</comment>
<dbReference type="InterPro" id="IPR036188">
    <property type="entry name" value="FAD/NAD-bd_sf"/>
</dbReference>
<keyword evidence="5" id="KW-0521">NADP</keyword>
<keyword evidence="10" id="KW-1185">Reference proteome</keyword>
<dbReference type="GO" id="GO:0016709">
    <property type="term" value="F:oxidoreductase activity, acting on paired donors, with incorporation or reduction of molecular oxygen, NAD(P)H as one donor, and incorporation of one atom of oxygen"/>
    <property type="evidence" value="ECO:0007669"/>
    <property type="project" value="UniProtKB-ARBA"/>
</dbReference>
<evidence type="ECO:0000256" key="1">
    <source>
        <dbReference type="ARBA" id="ARBA00001974"/>
    </source>
</evidence>
<dbReference type="InterPro" id="IPR023753">
    <property type="entry name" value="FAD/NAD-binding_dom"/>
</dbReference>
<evidence type="ECO:0000256" key="3">
    <source>
        <dbReference type="ARBA" id="ARBA00022630"/>
    </source>
</evidence>
<dbReference type="InterPro" id="IPR050775">
    <property type="entry name" value="FAD-binding_Monooxygenases"/>
</dbReference>
<dbReference type="SUPFAM" id="SSF51905">
    <property type="entry name" value="FAD/NAD(P)-binding domain"/>
    <property type="match status" value="1"/>
</dbReference>
<dbReference type="EMBL" id="BSFQ01000005">
    <property type="protein sequence ID" value="GLL10517.1"/>
    <property type="molecule type" value="Genomic_DNA"/>
</dbReference>
<dbReference type="Pfam" id="PF07992">
    <property type="entry name" value="Pyr_redox_2"/>
    <property type="match status" value="1"/>
</dbReference>
<reference evidence="9" key="2">
    <citation type="submission" date="2023-01" db="EMBL/GenBank/DDBJ databases">
        <authorList>
            <person name="Sun Q."/>
            <person name="Evtushenko L."/>
        </authorList>
    </citation>
    <scope>NUCLEOTIDE SEQUENCE</scope>
    <source>
        <strain evidence="9">VKM Ac-1069</strain>
    </source>
</reference>
<keyword evidence="4" id="KW-0274">FAD</keyword>
<evidence type="ECO:0000256" key="7">
    <source>
        <dbReference type="ARBA" id="ARBA00023033"/>
    </source>
</evidence>
<evidence type="ECO:0000256" key="4">
    <source>
        <dbReference type="ARBA" id="ARBA00022827"/>
    </source>
</evidence>
<comment type="similarity">
    <text evidence="2">Belongs to the FAD-binding monooxygenase family.</text>
</comment>
<comment type="cofactor">
    <cofactor evidence="1">
        <name>FAD</name>
        <dbReference type="ChEBI" id="CHEBI:57692"/>
    </cofactor>
</comment>